<evidence type="ECO:0000256" key="1">
    <source>
        <dbReference type="ARBA" id="ARBA00004123"/>
    </source>
</evidence>
<keyword evidence="2" id="KW-0805">Transcription regulation</keyword>
<dbReference type="Pfam" id="PF04082">
    <property type="entry name" value="Fungal_trans"/>
    <property type="match status" value="1"/>
</dbReference>
<comment type="subcellular location">
    <subcellularLocation>
        <location evidence="1">Nucleus</location>
    </subcellularLocation>
</comment>
<keyword evidence="5" id="KW-0539">Nucleus</keyword>
<dbReference type="InterPro" id="IPR050987">
    <property type="entry name" value="AtrR-like"/>
</dbReference>
<dbReference type="EMBL" id="JAQJAC010000006">
    <property type="protein sequence ID" value="KAJ5580475.1"/>
    <property type="molecule type" value="Genomic_DNA"/>
</dbReference>
<dbReference type="GO" id="GO:0006351">
    <property type="term" value="P:DNA-templated transcription"/>
    <property type="evidence" value="ECO:0007669"/>
    <property type="project" value="InterPro"/>
</dbReference>
<evidence type="ECO:0000256" key="5">
    <source>
        <dbReference type="ARBA" id="ARBA00023242"/>
    </source>
</evidence>
<dbReference type="SMART" id="SM00906">
    <property type="entry name" value="Fungal_trans"/>
    <property type="match status" value="1"/>
</dbReference>
<accession>A0AAD6DHU6</accession>
<evidence type="ECO:0000313" key="7">
    <source>
        <dbReference type="EMBL" id="KAJ5580475.1"/>
    </source>
</evidence>
<dbReference type="GO" id="GO:0003700">
    <property type="term" value="F:DNA-binding transcription factor activity"/>
    <property type="evidence" value="ECO:0007669"/>
    <property type="project" value="InterPro"/>
</dbReference>
<dbReference type="GO" id="GO:0003677">
    <property type="term" value="F:DNA binding"/>
    <property type="evidence" value="ECO:0007669"/>
    <property type="project" value="UniProtKB-KW"/>
</dbReference>
<name>A0AAD6DHU6_9EURO</name>
<dbReference type="PANTHER" id="PTHR46910:SF37">
    <property type="entry name" value="ZN(II)2CYS6 TRANSCRIPTION FACTOR (EUROFUNG)"/>
    <property type="match status" value="1"/>
</dbReference>
<evidence type="ECO:0000256" key="3">
    <source>
        <dbReference type="ARBA" id="ARBA00023125"/>
    </source>
</evidence>
<evidence type="ECO:0000259" key="6">
    <source>
        <dbReference type="SMART" id="SM00906"/>
    </source>
</evidence>
<keyword evidence="3" id="KW-0238">DNA-binding</keyword>
<dbReference type="AlphaFoldDB" id="A0AAD6DHU6"/>
<dbReference type="CDD" id="cd12148">
    <property type="entry name" value="fungal_TF_MHR"/>
    <property type="match status" value="1"/>
</dbReference>
<dbReference type="Proteomes" id="UP001216150">
    <property type="component" value="Unassembled WGS sequence"/>
</dbReference>
<proteinExistence type="predicted"/>
<dbReference type="GO" id="GO:0005634">
    <property type="term" value="C:nucleus"/>
    <property type="evidence" value="ECO:0007669"/>
    <property type="project" value="UniProtKB-SubCell"/>
</dbReference>
<evidence type="ECO:0000256" key="4">
    <source>
        <dbReference type="ARBA" id="ARBA00023163"/>
    </source>
</evidence>
<comment type="caution">
    <text evidence="7">The sequence shown here is derived from an EMBL/GenBank/DDBJ whole genome shotgun (WGS) entry which is preliminary data.</text>
</comment>
<organism evidence="7 8">
    <name type="scientific">Penicillium hetheringtonii</name>
    <dbReference type="NCBI Taxonomy" id="911720"/>
    <lineage>
        <taxon>Eukaryota</taxon>
        <taxon>Fungi</taxon>
        <taxon>Dikarya</taxon>
        <taxon>Ascomycota</taxon>
        <taxon>Pezizomycotina</taxon>
        <taxon>Eurotiomycetes</taxon>
        <taxon>Eurotiomycetidae</taxon>
        <taxon>Eurotiales</taxon>
        <taxon>Aspergillaceae</taxon>
        <taxon>Penicillium</taxon>
    </lineage>
</organism>
<dbReference type="GO" id="GO:0008270">
    <property type="term" value="F:zinc ion binding"/>
    <property type="evidence" value="ECO:0007669"/>
    <property type="project" value="InterPro"/>
</dbReference>
<protein>
    <recommendedName>
        <fullName evidence="6">Xylanolytic transcriptional activator regulatory domain-containing protein</fullName>
    </recommendedName>
</protein>
<keyword evidence="8" id="KW-1185">Reference proteome</keyword>
<keyword evidence="4" id="KW-0804">Transcription</keyword>
<reference evidence="7 8" key="1">
    <citation type="journal article" date="2023" name="IMA Fungus">
        <title>Comparative genomic study of the Penicillium genus elucidates a diverse pangenome and 15 lateral gene transfer events.</title>
        <authorList>
            <person name="Petersen C."/>
            <person name="Sorensen T."/>
            <person name="Nielsen M.R."/>
            <person name="Sondergaard T.E."/>
            <person name="Sorensen J.L."/>
            <person name="Fitzpatrick D.A."/>
            <person name="Frisvad J.C."/>
            <person name="Nielsen K.L."/>
        </authorList>
    </citation>
    <scope>NUCLEOTIDE SEQUENCE [LARGE SCALE GENOMIC DNA]</scope>
    <source>
        <strain evidence="7 8">IBT 29057</strain>
    </source>
</reference>
<sequence>MPEGLRWIWSRTRLPVPFPTTQHAPWEKPRREIRKFSEKPPVLPEKSLLMKFVELYSNSALHRIFPVINPALFFQTIQAAYSHNQSPLPQYHSAQACIFGFMAMISSLHHLDPSYDPFELPTIPREVYIAHASAAIPAFIQGPLNLDDLQASIILAFIFVLAGEVQRAIHYTSIASRLLLATGAQVASDNSKHPTNQPPILKQHLRNLFWTCYSLDKDLALRTGQPHCLRDEDCTLDIPQNYKESLHLCLDYSAKDIDLNGGDPIFPCDVHLSKIKSRTFTALYSREALRKSDIDLIRSVRELDEELECWRISFPESVRPQLSFSRRRFKQKNTYGALTHMNYYCCVNLIHLAGGRCSAWRSDSASMTETLDCLHSSLALSVEASRSLLLFLDDTEAQISAACFW</sequence>
<evidence type="ECO:0000313" key="8">
    <source>
        <dbReference type="Proteomes" id="UP001216150"/>
    </source>
</evidence>
<gene>
    <name evidence="7" type="ORF">N7450_006776</name>
</gene>
<feature type="domain" description="Xylanolytic transcriptional activator regulatory" evidence="6">
    <location>
        <begin position="168"/>
        <end position="245"/>
    </location>
</feature>
<evidence type="ECO:0000256" key="2">
    <source>
        <dbReference type="ARBA" id="ARBA00023015"/>
    </source>
</evidence>
<dbReference type="InterPro" id="IPR007219">
    <property type="entry name" value="XnlR_reg_dom"/>
</dbReference>
<dbReference type="PANTHER" id="PTHR46910">
    <property type="entry name" value="TRANSCRIPTION FACTOR PDR1"/>
    <property type="match status" value="1"/>
</dbReference>